<organism evidence="2 3">
    <name type="scientific">Allacma fusca</name>
    <dbReference type="NCBI Taxonomy" id="39272"/>
    <lineage>
        <taxon>Eukaryota</taxon>
        <taxon>Metazoa</taxon>
        <taxon>Ecdysozoa</taxon>
        <taxon>Arthropoda</taxon>
        <taxon>Hexapoda</taxon>
        <taxon>Collembola</taxon>
        <taxon>Symphypleona</taxon>
        <taxon>Sminthuridae</taxon>
        <taxon>Allacma</taxon>
    </lineage>
</organism>
<evidence type="ECO:0000313" key="2">
    <source>
        <dbReference type="EMBL" id="CAG7835321.1"/>
    </source>
</evidence>
<feature type="compositionally biased region" description="Basic and acidic residues" evidence="1">
    <location>
        <begin position="149"/>
        <end position="167"/>
    </location>
</feature>
<keyword evidence="3" id="KW-1185">Reference proteome</keyword>
<dbReference type="PANTHER" id="PTHR41156">
    <property type="entry name" value="AGAP006184-PA"/>
    <property type="match status" value="1"/>
</dbReference>
<proteinExistence type="predicted"/>
<feature type="compositionally biased region" description="Low complexity" evidence="1">
    <location>
        <begin position="254"/>
        <end position="266"/>
    </location>
</feature>
<evidence type="ECO:0000313" key="3">
    <source>
        <dbReference type="Proteomes" id="UP000708208"/>
    </source>
</evidence>
<feature type="region of interest" description="Disordered" evidence="1">
    <location>
        <begin position="1"/>
        <end position="117"/>
    </location>
</feature>
<feature type="compositionally biased region" description="Low complexity" evidence="1">
    <location>
        <begin position="98"/>
        <end position="114"/>
    </location>
</feature>
<reference evidence="2" key="1">
    <citation type="submission" date="2021-06" db="EMBL/GenBank/DDBJ databases">
        <authorList>
            <person name="Hodson N. C."/>
            <person name="Mongue J. A."/>
            <person name="Jaron S. K."/>
        </authorList>
    </citation>
    <scope>NUCLEOTIDE SEQUENCE</scope>
</reference>
<feature type="region of interest" description="Disordered" evidence="1">
    <location>
        <begin position="311"/>
        <end position="337"/>
    </location>
</feature>
<feature type="region of interest" description="Disordered" evidence="1">
    <location>
        <begin position="358"/>
        <end position="450"/>
    </location>
</feature>
<dbReference type="PANTHER" id="PTHR41156:SF1">
    <property type="entry name" value="ZASP-LIKE MOTIF DOMAIN-CONTAINING PROTEIN"/>
    <property type="match status" value="1"/>
</dbReference>
<protein>
    <submittedName>
        <fullName evidence="2">Uncharacterized protein</fullName>
    </submittedName>
</protein>
<dbReference type="Proteomes" id="UP000708208">
    <property type="component" value="Unassembled WGS sequence"/>
</dbReference>
<sequence>MYSSSRHNDEAPRTTEEKWVEYGTRGQDGHSYLPALTDSAYSSNNITSSREKTVNFSDEPNYPRNYGPGPSGLRNDYSSSSTNKHVEYLTPANTTTILSSGPSSPSGLPSSSSPKVERKEFYSKASYTTLIKGGPGEQPQPTPQGFENIDSRTDRRYLEDILHRDALPEPFTPVKSTTSNYTREVINDGRVTPPPPQSEGLKTPPLIRKVLQSSSNTTSNFHSHKSTGGPSGRPPPPVTSSPVIPSYDEPPEPRTSGTRYYTSTTTTEHRENREMSPVKRFPSPNPPRDVYGGPPKRLDELMATFDDSYTETRHISGDGGGPHKPHPYGPGTHPIEPVHHSRTVRIDESATTRRIINDDAETDLRQRNVNYQNPAYSGAGAGKEPELTRNVAGPPVYYPSNQIFPKAEDDALLGSGTDDAKAKGKGKRKEKEKQKQSKGEDKTGGAVPVPVCLPVCCAAPCTIM</sequence>
<feature type="compositionally biased region" description="Basic and acidic residues" evidence="1">
    <location>
        <begin position="267"/>
        <end position="277"/>
    </location>
</feature>
<evidence type="ECO:0000256" key="1">
    <source>
        <dbReference type="SAM" id="MobiDB-lite"/>
    </source>
</evidence>
<dbReference type="AlphaFoldDB" id="A0A8J2Q5Y0"/>
<feature type="region of interest" description="Disordered" evidence="1">
    <location>
        <begin position="129"/>
        <end position="297"/>
    </location>
</feature>
<feature type="compositionally biased region" description="Basic and acidic residues" evidence="1">
    <location>
        <begin position="1"/>
        <end position="20"/>
    </location>
</feature>
<name>A0A8J2Q5Y0_9HEXA</name>
<gene>
    <name evidence="2" type="ORF">AFUS01_LOCUS44707</name>
</gene>
<accession>A0A8J2Q5Y0</accession>
<comment type="caution">
    <text evidence="2">The sequence shown here is derived from an EMBL/GenBank/DDBJ whole genome shotgun (WGS) entry which is preliminary data.</text>
</comment>
<dbReference type="EMBL" id="CAJVCH010570592">
    <property type="protein sequence ID" value="CAG7835321.1"/>
    <property type="molecule type" value="Genomic_DNA"/>
</dbReference>
<feature type="compositionally biased region" description="Basic and acidic residues" evidence="1">
    <location>
        <begin position="429"/>
        <end position="443"/>
    </location>
</feature>
<feature type="compositionally biased region" description="Polar residues" evidence="1">
    <location>
        <begin position="39"/>
        <end position="58"/>
    </location>
</feature>
<dbReference type="OrthoDB" id="6372047at2759"/>